<dbReference type="SUPFAM" id="SSF48208">
    <property type="entry name" value="Six-hairpin glycosidases"/>
    <property type="match status" value="1"/>
</dbReference>
<reference evidence="1 2" key="1">
    <citation type="submission" date="2013-09" db="EMBL/GenBank/DDBJ databases">
        <title>Whole genome shotgun sequence of Novosphingobium tardaugens NBRC 16725.</title>
        <authorList>
            <person name="Isaki S."/>
            <person name="Hosoyama A."/>
            <person name="Tsuchikane K."/>
            <person name="Katsumata H."/>
            <person name="Ando Y."/>
            <person name="Yamazaki S."/>
            <person name="Fujita N."/>
        </authorList>
    </citation>
    <scope>NUCLEOTIDE SEQUENCE [LARGE SCALE GENOMIC DNA]</scope>
    <source>
        <strain evidence="1 2">NBRC 16725</strain>
    </source>
</reference>
<evidence type="ECO:0000313" key="1">
    <source>
        <dbReference type="EMBL" id="GAD50688.1"/>
    </source>
</evidence>
<accession>U3A7F7</accession>
<dbReference type="InterPro" id="IPR008928">
    <property type="entry name" value="6-hairpin_glycosidase_sf"/>
</dbReference>
<dbReference type="Proteomes" id="UP000016568">
    <property type="component" value="Unassembled WGS sequence"/>
</dbReference>
<sequence>MNTLLSRRLAALEDALGPITPISTEDQAFIVLFLSWTDGSRRATVRTLTGHTTAEIWQKAHEILAPFADCATWLRVDRVNAIERTDWKTLRTTLPDIKRNYFRLGISLDARFTHAFLECELNANAMLYGGPSHEGAQLNRGNFARYAAERHDLHDLDFSDRCPIWLFKTSGAFIGKDNVVHALDTTGLSTGRRSMPPLRADDTLRLITRGSRYLATQVRDDGLFHYGWHPCFDKPVDGYNCLRHASTVYAMLEAWEATRDETVKTAIDKALHRLTTELIRTVALPDGSSAAFLVDSGDEIKLGGNALSILALVKHCELTGDFRHRDLLDNLARGVRFMQDDATGGFFHVLHYPSLAIKAPFRTIYYDGEAALSLMRLFILTGKKCWLNMVERACDHFIREERWKEHDHWLSYCVNELTMWRRHERYIKLGIDNIRNCLDFVERRITTFPTLLELMMSAEAMIARVKADPECAHLLSGVDLERFYDVLHYRANYLVNGHFLPEMAMFFANPDKIEGSFFIRHQAFRIRIDDVEHYLSGLVSYRNFLISRESRQNMIRILNKADH</sequence>
<name>U3A7F7_9SPHN</name>
<dbReference type="RefSeq" id="WP_021691506.1">
    <property type="nucleotide sequence ID" value="NZ_BASZ01000010.1"/>
</dbReference>
<dbReference type="EMBL" id="BASZ01000010">
    <property type="protein sequence ID" value="GAD50688.1"/>
    <property type="molecule type" value="Genomic_DNA"/>
</dbReference>
<dbReference type="GO" id="GO:0005975">
    <property type="term" value="P:carbohydrate metabolic process"/>
    <property type="evidence" value="ECO:0007669"/>
    <property type="project" value="InterPro"/>
</dbReference>
<organism evidence="1 2">
    <name type="scientific">Caenibius tardaugens NBRC 16725</name>
    <dbReference type="NCBI Taxonomy" id="1219035"/>
    <lineage>
        <taxon>Bacteria</taxon>
        <taxon>Pseudomonadati</taxon>
        <taxon>Pseudomonadota</taxon>
        <taxon>Alphaproteobacteria</taxon>
        <taxon>Sphingomonadales</taxon>
        <taxon>Erythrobacteraceae</taxon>
        <taxon>Caenibius</taxon>
    </lineage>
</organism>
<protein>
    <submittedName>
        <fullName evidence="1">Uncharacterized protein</fullName>
    </submittedName>
</protein>
<gene>
    <name evidence="1" type="ORF">NT2_10_01330</name>
</gene>
<dbReference type="eggNOG" id="COG0770">
    <property type="taxonomic scope" value="Bacteria"/>
</dbReference>
<keyword evidence="2" id="KW-1185">Reference proteome</keyword>
<proteinExistence type="predicted"/>
<comment type="caution">
    <text evidence="1">The sequence shown here is derived from an EMBL/GenBank/DDBJ whole genome shotgun (WGS) entry which is preliminary data.</text>
</comment>
<dbReference type="KEGG" id="ntd:EGO55_07010"/>
<dbReference type="OrthoDB" id="9810718at2"/>
<evidence type="ECO:0000313" key="2">
    <source>
        <dbReference type="Proteomes" id="UP000016568"/>
    </source>
</evidence>
<dbReference type="AlphaFoldDB" id="U3A7F7"/>